<name>A0A0D1ZMY3_9EURO</name>
<reference evidence="2 3" key="1">
    <citation type="submission" date="2015-01" db="EMBL/GenBank/DDBJ databases">
        <title>The Genome Sequence of Cladophialophora immunda CBS83496.</title>
        <authorList>
            <consortium name="The Broad Institute Genomics Platform"/>
            <person name="Cuomo C."/>
            <person name="de Hoog S."/>
            <person name="Gorbushina A."/>
            <person name="Stielow B."/>
            <person name="Teixiera M."/>
            <person name="Abouelleil A."/>
            <person name="Chapman S.B."/>
            <person name="Priest M."/>
            <person name="Young S.K."/>
            <person name="Wortman J."/>
            <person name="Nusbaum C."/>
            <person name="Birren B."/>
        </authorList>
    </citation>
    <scope>NUCLEOTIDE SEQUENCE [LARGE SCALE GENOMIC DNA]</scope>
    <source>
        <strain evidence="2 3">CBS 83496</strain>
    </source>
</reference>
<accession>A0A0D1ZMY3</accession>
<dbReference type="EMBL" id="KN847042">
    <property type="protein sequence ID" value="KIW29321.1"/>
    <property type="molecule type" value="Genomic_DNA"/>
</dbReference>
<gene>
    <name evidence="2" type="ORF">PV07_05145</name>
</gene>
<organism evidence="2 3">
    <name type="scientific">Cladophialophora immunda</name>
    <dbReference type="NCBI Taxonomy" id="569365"/>
    <lineage>
        <taxon>Eukaryota</taxon>
        <taxon>Fungi</taxon>
        <taxon>Dikarya</taxon>
        <taxon>Ascomycota</taxon>
        <taxon>Pezizomycotina</taxon>
        <taxon>Eurotiomycetes</taxon>
        <taxon>Chaetothyriomycetidae</taxon>
        <taxon>Chaetothyriales</taxon>
        <taxon>Herpotrichiellaceae</taxon>
        <taxon>Cladophialophora</taxon>
    </lineage>
</organism>
<dbReference type="RefSeq" id="XP_016249537.1">
    <property type="nucleotide sequence ID" value="XM_016392018.1"/>
</dbReference>
<proteinExistence type="predicted"/>
<evidence type="ECO:0000313" key="2">
    <source>
        <dbReference type="EMBL" id="KIW29321.1"/>
    </source>
</evidence>
<dbReference type="Proteomes" id="UP000054466">
    <property type="component" value="Unassembled WGS sequence"/>
</dbReference>
<feature type="compositionally biased region" description="Polar residues" evidence="1">
    <location>
        <begin position="78"/>
        <end position="87"/>
    </location>
</feature>
<evidence type="ECO:0000313" key="3">
    <source>
        <dbReference type="Proteomes" id="UP000054466"/>
    </source>
</evidence>
<feature type="region of interest" description="Disordered" evidence="1">
    <location>
        <begin position="1"/>
        <end position="29"/>
    </location>
</feature>
<feature type="compositionally biased region" description="Acidic residues" evidence="1">
    <location>
        <begin position="124"/>
        <end position="133"/>
    </location>
</feature>
<protein>
    <submittedName>
        <fullName evidence="2">Uncharacterized protein</fullName>
    </submittedName>
</protein>
<keyword evidence="3" id="KW-1185">Reference proteome</keyword>
<dbReference type="VEuPathDB" id="FungiDB:PV07_05145"/>
<dbReference type="AlphaFoldDB" id="A0A0D1ZMY3"/>
<feature type="region of interest" description="Disordered" evidence="1">
    <location>
        <begin position="78"/>
        <end position="133"/>
    </location>
</feature>
<sequence length="133" mass="14565">MIGMKRQLPPTAMSIPSTLISEVPPPPSHDELLQKLRDLNLAVKPDIDHRTAKRLTQLIDRINSDEDLKQYLNDAFASNKSSESSNGGDDPVTVAPIPIDPALNSVESPSDNDSGNKFAHEVFEDQMSDGDSR</sequence>
<dbReference type="GeneID" id="27344339"/>
<feature type="compositionally biased region" description="Polar residues" evidence="1">
    <location>
        <begin position="105"/>
        <end position="115"/>
    </location>
</feature>
<dbReference type="HOGENOM" id="CLU_1906516_0_0_1"/>
<evidence type="ECO:0000256" key="1">
    <source>
        <dbReference type="SAM" id="MobiDB-lite"/>
    </source>
</evidence>